<keyword evidence="1" id="KW-0472">Membrane</keyword>
<protein>
    <recommendedName>
        <fullName evidence="4">DUF4446 domain-containing protein</fullName>
    </recommendedName>
</protein>
<evidence type="ECO:0008006" key="4">
    <source>
        <dbReference type="Google" id="ProtNLM"/>
    </source>
</evidence>
<dbReference type="OrthoDB" id="5244042at2"/>
<dbReference type="InterPro" id="IPR027981">
    <property type="entry name" value="DUF4446"/>
</dbReference>
<feature type="transmembrane region" description="Helical" evidence="1">
    <location>
        <begin position="20"/>
        <end position="40"/>
    </location>
</feature>
<sequence length="170" mass="19291">MQLQYIQEVKRLIGENIDTLILITVFLYIAALIIFIAVSVKLTKIMKKYQALTRGMDGKNLEEILMMIAREVEKTKEDGVSIKKKVEDFEARSKAALQKFHAIRYNAFENMGSDLSFSIALLNGNNDGFIITSIYGRDENRVYLKPISGGTSTYLLSEEEKKVLQKALSE</sequence>
<evidence type="ECO:0000313" key="2">
    <source>
        <dbReference type="EMBL" id="KYO67234.1"/>
    </source>
</evidence>
<dbReference type="AlphaFoldDB" id="A0A161QCR6"/>
<dbReference type="Pfam" id="PF14584">
    <property type="entry name" value="DUF4446"/>
    <property type="match status" value="1"/>
</dbReference>
<evidence type="ECO:0000256" key="1">
    <source>
        <dbReference type="SAM" id="Phobius"/>
    </source>
</evidence>
<evidence type="ECO:0000313" key="3">
    <source>
        <dbReference type="Proteomes" id="UP000075737"/>
    </source>
</evidence>
<keyword evidence="3" id="KW-1185">Reference proteome</keyword>
<reference evidence="2 3" key="1">
    <citation type="submission" date="2015-12" db="EMBL/GenBank/DDBJ databases">
        <title>Draft genome of Thermovenabulum gondwanense isolated from a red thermophilic microbial mat colonisisng an outflow channel of a bore well.</title>
        <authorList>
            <person name="Patel B.K."/>
        </authorList>
    </citation>
    <scope>NUCLEOTIDE SEQUENCE [LARGE SCALE GENOMIC DNA]</scope>
    <source>
        <strain evidence="2 3">R270</strain>
    </source>
</reference>
<dbReference type="EMBL" id="LOHZ01000022">
    <property type="protein sequence ID" value="KYO67234.1"/>
    <property type="molecule type" value="Genomic_DNA"/>
</dbReference>
<name>A0A161QCR6_9FIRM</name>
<dbReference type="PATRIC" id="fig|520767.4.peg.533"/>
<dbReference type="STRING" id="520767.ATZ99_05200"/>
<organism evidence="2 3">
    <name type="scientific">Thermovenabulum gondwanense</name>
    <dbReference type="NCBI Taxonomy" id="520767"/>
    <lineage>
        <taxon>Bacteria</taxon>
        <taxon>Bacillati</taxon>
        <taxon>Bacillota</taxon>
        <taxon>Clostridia</taxon>
        <taxon>Thermosediminibacterales</taxon>
        <taxon>Thermosediminibacteraceae</taxon>
        <taxon>Thermovenabulum</taxon>
    </lineage>
</organism>
<proteinExistence type="predicted"/>
<gene>
    <name evidence="2" type="ORF">ATZ99_05200</name>
</gene>
<dbReference type="Proteomes" id="UP000075737">
    <property type="component" value="Unassembled WGS sequence"/>
</dbReference>
<dbReference type="RefSeq" id="WP_068747695.1">
    <property type="nucleotide sequence ID" value="NZ_LOHZ01000022.1"/>
</dbReference>
<comment type="caution">
    <text evidence="2">The sequence shown here is derived from an EMBL/GenBank/DDBJ whole genome shotgun (WGS) entry which is preliminary data.</text>
</comment>
<keyword evidence="1" id="KW-0812">Transmembrane</keyword>
<accession>A0A161QCR6</accession>
<keyword evidence="1" id="KW-1133">Transmembrane helix</keyword>